<protein>
    <submittedName>
        <fullName evidence="2">Uncharacterized protein</fullName>
    </submittedName>
</protein>
<reference evidence="2 3" key="1">
    <citation type="journal article" date="2023" name="Commun. Biol.">
        <title>Reorganization of the ancestral sex-determining regions during the evolution of trioecy in Pleodorina starrii.</title>
        <authorList>
            <person name="Takahashi K."/>
            <person name="Suzuki S."/>
            <person name="Kawai-Toyooka H."/>
            <person name="Yamamoto K."/>
            <person name="Hamaji T."/>
            <person name="Ootsuki R."/>
            <person name="Yamaguchi H."/>
            <person name="Kawachi M."/>
            <person name="Higashiyama T."/>
            <person name="Nozaki H."/>
        </authorList>
    </citation>
    <scope>NUCLEOTIDE SEQUENCE [LARGE SCALE GENOMIC DNA]</scope>
    <source>
        <strain evidence="2 3">NIES-4479</strain>
    </source>
</reference>
<evidence type="ECO:0000313" key="2">
    <source>
        <dbReference type="EMBL" id="GLC62432.1"/>
    </source>
</evidence>
<dbReference type="AlphaFoldDB" id="A0A9W6C216"/>
<dbReference type="EMBL" id="BRXU01000065">
    <property type="protein sequence ID" value="GLC62432.1"/>
    <property type="molecule type" value="Genomic_DNA"/>
</dbReference>
<accession>A0A9W6C216</accession>
<proteinExistence type="predicted"/>
<dbReference type="InterPro" id="IPR022243">
    <property type="entry name" value="DUF3768"/>
</dbReference>
<gene>
    <name evidence="2" type="primary">PLESTB003552</name>
    <name evidence="2" type="ORF">PLESTB_001898900</name>
</gene>
<evidence type="ECO:0000256" key="1">
    <source>
        <dbReference type="SAM" id="MobiDB-lite"/>
    </source>
</evidence>
<dbReference type="Pfam" id="PF12599">
    <property type="entry name" value="DUF3768"/>
    <property type="match status" value="1"/>
</dbReference>
<name>A0A9W6C216_9CHLO</name>
<keyword evidence="3" id="KW-1185">Reference proteome</keyword>
<dbReference type="InterPro" id="IPR009553">
    <property type="entry name" value="DUF1173"/>
</dbReference>
<comment type="caution">
    <text evidence="2">The sequence shown here is derived from an EMBL/GenBank/DDBJ whole genome shotgun (WGS) entry which is preliminary data.</text>
</comment>
<sequence length="608" mass="67554">MLNVNGQAILTDEAGGTMLKLDFPLSVKGGRAAPVADPGEAASSAVASPAKLRLLAVLHYLWEAAGLNKWRSTYGRRRSWFIIHRELMAAAAKVSTKAGPISGNLFVPPLYSIEEKERLAADRRRFLHRLQPVAGKPTPLGIVIAEYKGYEPSTYGRKLILKHLPDYPIFLDEETGKRFDRIAADKIETIEATPNSHLIVIATFSPKPSHGNIREIAVMPVNGQWIPFDHDREHQLLDALAERDFIKCLKYNLSATAPVANALLLDTGTPVAMFAPNHDMIEEAYDDLKKIAADGVYPPWLWAPEEFDLPGGLSDGDDEMTLAIKGAENFCLDFIRDNGLPLNYMVEKGIPYIAAYMVSCAKNIDYEIFNLYLDSRDYRRIFYREAEKNTGILADMLNEAAQIQPDILRSFIIGAGLRLKIAPTGAGKGVKLTRVQERGALRASSPDPSPILGTGHRAKSGPGSSQKKERQMAQANQTDTAAEQARDHMLRLLIAEQNDAFRRCLGFAALWRDHHLKGRAVVTPGFEALPMATKSALMEKVINFTDFTEENDPWEDHSFGRVEADGAAIFWKIDLYDTDYTYGATMPDCACDPDQTRRVLTLYLPSEH</sequence>
<dbReference type="Pfam" id="PF06666">
    <property type="entry name" value="DUF1173"/>
    <property type="match status" value="1"/>
</dbReference>
<evidence type="ECO:0000313" key="3">
    <source>
        <dbReference type="Proteomes" id="UP001165080"/>
    </source>
</evidence>
<feature type="region of interest" description="Disordered" evidence="1">
    <location>
        <begin position="437"/>
        <end position="481"/>
    </location>
</feature>
<dbReference type="Proteomes" id="UP001165080">
    <property type="component" value="Unassembled WGS sequence"/>
</dbReference>
<organism evidence="2 3">
    <name type="scientific">Pleodorina starrii</name>
    <dbReference type="NCBI Taxonomy" id="330485"/>
    <lineage>
        <taxon>Eukaryota</taxon>
        <taxon>Viridiplantae</taxon>
        <taxon>Chlorophyta</taxon>
        <taxon>core chlorophytes</taxon>
        <taxon>Chlorophyceae</taxon>
        <taxon>CS clade</taxon>
        <taxon>Chlamydomonadales</taxon>
        <taxon>Volvocaceae</taxon>
        <taxon>Pleodorina</taxon>
    </lineage>
</organism>